<dbReference type="SUPFAM" id="SSF160214">
    <property type="entry name" value="FlaG-like"/>
    <property type="match status" value="1"/>
</dbReference>
<evidence type="ECO:0000313" key="2">
    <source>
        <dbReference type="EMBL" id="MFC4308551.1"/>
    </source>
</evidence>
<evidence type="ECO:0000256" key="1">
    <source>
        <dbReference type="SAM" id="MobiDB-lite"/>
    </source>
</evidence>
<dbReference type="InterPro" id="IPR005186">
    <property type="entry name" value="FlaG"/>
</dbReference>
<feature type="compositionally biased region" description="Polar residues" evidence="1">
    <location>
        <begin position="20"/>
        <end position="44"/>
    </location>
</feature>
<dbReference type="InterPro" id="IPR035924">
    <property type="entry name" value="FlaG-like_sf"/>
</dbReference>
<reference evidence="3" key="1">
    <citation type="journal article" date="2019" name="Int. J. Syst. Evol. Microbiol.">
        <title>The Global Catalogue of Microorganisms (GCM) 10K type strain sequencing project: providing services to taxonomists for standard genome sequencing and annotation.</title>
        <authorList>
            <consortium name="The Broad Institute Genomics Platform"/>
            <consortium name="The Broad Institute Genome Sequencing Center for Infectious Disease"/>
            <person name="Wu L."/>
            <person name="Ma J."/>
        </authorList>
    </citation>
    <scope>NUCLEOTIDE SEQUENCE [LARGE SCALE GENOMIC DNA]</scope>
    <source>
        <strain evidence="3">CGMCC 1.10759</strain>
    </source>
</reference>
<keyword evidence="2" id="KW-0969">Cilium</keyword>
<dbReference type="RefSeq" id="WP_380595649.1">
    <property type="nucleotide sequence ID" value="NZ_JBHSDU010000003.1"/>
</dbReference>
<gene>
    <name evidence="2" type="ORF">ACFPN2_05600</name>
</gene>
<dbReference type="EMBL" id="JBHSDU010000003">
    <property type="protein sequence ID" value="MFC4308551.1"/>
    <property type="molecule type" value="Genomic_DNA"/>
</dbReference>
<keyword evidence="2" id="KW-0282">Flagellum</keyword>
<keyword evidence="3" id="KW-1185">Reference proteome</keyword>
<dbReference type="Proteomes" id="UP001595904">
    <property type="component" value="Unassembled WGS sequence"/>
</dbReference>
<proteinExistence type="predicted"/>
<organism evidence="2 3">
    <name type="scientific">Steroidobacter flavus</name>
    <dbReference type="NCBI Taxonomy" id="1842136"/>
    <lineage>
        <taxon>Bacteria</taxon>
        <taxon>Pseudomonadati</taxon>
        <taxon>Pseudomonadota</taxon>
        <taxon>Gammaproteobacteria</taxon>
        <taxon>Steroidobacterales</taxon>
        <taxon>Steroidobacteraceae</taxon>
        <taxon>Steroidobacter</taxon>
    </lineage>
</organism>
<feature type="region of interest" description="Disordered" evidence="1">
    <location>
        <begin position="1"/>
        <end position="56"/>
    </location>
</feature>
<name>A0ABV8SLQ3_9GAMM</name>
<evidence type="ECO:0000313" key="3">
    <source>
        <dbReference type="Proteomes" id="UP001595904"/>
    </source>
</evidence>
<dbReference type="PANTHER" id="PTHR37166:SF1">
    <property type="entry name" value="PROTEIN FLAG"/>
    <property type="match status" value="1"/>
</dbReference>
<protein>
    <submittedName>
        <fullName evidence="2">Flagellar protein FlaG</fullName>
    </submittedName>
</protein>
<dbReference type="Gene3D" id="3.30.160.170">
    <property type="entry name" value="FlaG-like"/>
    <property type="match status" value="1"/>
</dbReference>
<comment type="caution">
    <text evidence="2">The sequence shown here is derived from an EMBL/GenBank/DDBJ whole genome shotgun (WGS) entry which is preliminary data.</text>
</comment>
<dbReference type="PANTHER" id="PTHR37166">
    <property type="entry name" value="PROTEIN FLAG"/>
    <property type="match status" value="1"/>
</dbReference>
<accession>A0ABV8SLQ3</accession>
<keyword evidence="2" id="KW-0966">Cell projection</keyword>
<dbReference type="Pfam" id="PF03646">
    <property type="entry name" value="FlaG"/>
    <property type="match status" value="1"/>
</dbReference>
<sequence>MSRLDASQVEAGGEIVRSPRSPSFPQPTTAAEVSQLKQTTTQASAPAEPSADDVKRAAQQLEAHMQSLNRYLEFRIDQESGRTVVTVKDKATGETIRQIPSEEIMRLAHNLGGKAPTGLVDQTV</sequence>